<dbReference type="Proteomes" id="UP000244880">
    <property type="component" value="Unassembled WGS sequence"/>
</dbReference>
<feature type="domain" description="DUF4139" evidence="3">
    <location>
        <begin position="226"/>
        <end position="537"/>
    </location>
</feature>
<keyword evidence="2" id="KW-0732">Signal</keyword>
<dbReference type="PANTHER" id="PTHR31005:SF8">
    <property type="entry name" value="DUF4139 DOMAIN-CONTAINING PROTEIN"/>
    <property type="match status" value="1"/>
</dbReference>
<evidence type="ECO:0008006" key="7">
    <source>
        <dbReference type="Google" id="ProtNLM"/>
    </source>
</evidence>
<evidence type="ECO:0000256" key="2">
    <source>
        <dbReference type="SAM" id="SignalP"/>
    </source>
</evidence>
<feature type="chain" id="PRO_5015358509" description="DUF4139 domain-containing protein" evidence="2">
    <location>
        <begin position="19"/>
        <end position="542"/>
    </location>
</feature>
<dbReference type="OrthoDB" id="580912at2"/>
<feature type="signal peptide" evidence="2">
    <location>
        <begin position="1"/>
        <end position="18"/>
    </location>
</feature>
<feature type="coiled-coil region" evidence="1">
    <location>
        <begin position="105"/>
        <end position="132"/>
    </location>
</feature>
<dbReference type="RefSeq" id="WP_108829892.1">
    <property type="nucleotide sequence ID" value="NZ_OMOR01000001.1"/>
</dbReference>
<proteinExistence type="predicted"/>
<feature type="domain" description="DUF4140" evidence="4">
    <location>
        <begin position="30"/>
        <end position="136"/>
    </location>
</feature>
<feature type="coiled-coil region" evidence="1">
    <location>
        <begin position="163"/>
        <end position="190"/>
    </location>
</feature>
<evidence type="ECO:0000256" key="1">
    <source>
        <dbReference type="SAM" id="Coils"/>
    </source>
</evidence>
<accession>A0A2R8BIV0</accession>
<reference evidence="5 6" key="1">
    <citation type="submission" date="2018-03" db="EMBL/GenBank/DDBJ databases">
        <authorList>
            <person name="Keele B.F."/>
        </authorList>
    </citation>
    <scope>NUCLEOTIDE SEQUENCE [LARGE SCALE GENOMIC DNA]</scope>
    <source>
        <strain evidence="5 6">CECT 8599</strain>
    </source>
</reference>
<protein>
    <recommendedName>
        <fullName evidence="7">DUF4139 domain-containing protein</fullName>
    </recommendedName>
</protein>
<keyword evidence="1" id="KW-0175">Coiled coil</keyword>
<keyword evidence="6" id="KW-1185">Reference proteome</keyword>
<dbReference type="EMBL" id="OMOR01000001">
    <property type="protein sequence ID" value="SPH23008.1"/>
    <property type="molecule type" value="Genomic_DNA"/>
</dbReference>
<evidence type="ECO:0000313" key="6">
    <source>
        <dbReference type="Proteomes" id="UP000244880"/>
    </source>
</evidence>
<dbReference type="Pfam" id="PF13600">
    <property type="entry name" value="DUF4140"/>
    <property type="match status" value="1"/>
</dbReference>
<dbReference type="InterPro" id="IPR025554">
    <property type="entry name" value="DUF4140"/>
</dbReference>
<sequence>MRMITIAALVALPGFAMADTMTVYSQPNAVRIFPGATQVTRVVTFEMPAGQHSILFPDLPQDVAPSLVEVRLEGAQITGRSFIESSEAVVLPDTSERYLAAQADYDTALARYEAVQDQIKTAEAQVTAANGQVSFLNGLSKNEGLPNGVDTLRELSRMVFEETAKAQSAIIQAQADIRRLKDDLDRLGLAVDNAAVLVDTAKTPREDAMQMSLSANVPAAGSVTANITYIMASAQWFPNYRMDLATGDTPSLSVDRFATIQQRTGENWNNVTLSLSTLSPLSETSPSRPFAQRLRIQAPAQKLSVSSRSLDAGALADGIMEAPVIIEEAQGSTPSMAGPGTLYEFPQKVSLLSGFTQAQLALGTLTFTPELSAEATPRVDATAFRKVLFTNDSTERLLQSQYAVLYVDGRLMGDTEIETIEPTQEADLFFGPIDGLLVSRTVLDRNEGDRGFVTRSNENSEDIRIDIENLTDRAWDVAVFDGVPYGEQEDLVIDWTASPKPDQINDDDRRGILRWDLNAASGSKQSISIKTKITWPEGLELR</sequence>
<dbReference type="Pfam" id="PF13598">
    <property type="entry name" value="DUF4139"/>
    <property type="match status" value="1"/>
</dbReference>
<dbReference type="InterPro" id="IPR037291">
    <property type="entry name" value="DUF4139"/>
</dbReference>
<evidence type="ECO:0000259" key="3">
    <source>
        <dbReference type="Pfam" id="PF13598"/>
    </source>
</evidence>
<evidence type="ECO:0000259" key="4">
    <source>
        <dbReference type="Pfam" id="PF13600"/>
    </source>
</evidence>
<gene>
    <name evidence="5" type="ORF">ASD8599_03755</name>
</gene>
<name>A0A2R8BIV0_9RHOB</name>
<dbReference type="InterPro" id="IPR011935">
    <property type="entry name" value="CHP02231"/>
</dbReference>
<organism evidence="5 6">
    <name type="scientific">Ascidiaceihabitans donghaensis</name>
    <dbReference type="NCBI Taxonomy" id="1510460"/>
    <lineage>
        <taxon>Bacteria</taxon>
        <taxon>Pseudomonadati</taxon>
        <taxon>Pseudomonadota</taxon>
        <taxon>Alphaproteobacteria</taxon>
        <taxon>Rhodobacterales</taxon>
        <taxon>Paracoccaceae</taxon>
        <taxon>Ascidiaceihabitans</taxon>
    </lineage>
</organism>
<dbReference type="NCBIfam" id="TIGR02231">
    <property type="entry name" value="mucoidy inhibitor MuiA family protein"/>
    <property type="match status" value="1"/>
</dbReference>
<dbReference type="PANTHER" id="PTHR31005">
    <property type="entry name" value="DUF4139 DOMAIN-CONTAINING PROTEIN"/>
    <property type="match status" value="1"/>
</dbReference>
<dbReference type="AlphaFoldDB" id="A0A2R8BIV0"/>
<evidence type="ECO:0000313" key="5">
    <source>
        <dbReference type="EMBL" id="SPH23008.1"/>
    </source>
</evidence>